<sequence>MSRFADIRRNERGVTLVEVLAALVLTVVISGILYSVFAAGLRTYNKIQTEGQLRDEADYMVARLMGELYSADYDDVQYDPASQALSFYSRRQRSFRKDDVSYTYTDTNTPAAKLYIKDGKMILEKQGNKGPEVLSFQSDSGASLLSGSSLQMACTRKQTIFTDNGASSSVCKNGIVRLTLVFQNSGTKPLAIKSEIGF</sequence>
<accession>A0AA41X797</accession>
<keyword evidence="3" id="KW-0812">Transmembrane</keyword>
<dbReference type="Proteomes" id="UP001156102">
    <property type="component" value="Unassembled WGS sequence"/>
</dbReference>
<dbReference type="InterPro" id="IPR012902">
    <property type="entry name" value="N_methyl_site"/>
</dbReference>
<name>A0AA41X797_9BACI</name>
<comment type="subcellular location">
    <subcellularLocation>
        <location evidence="1">Cell surface</location>
    </subcellularLocation>
</comment>
<dbReference type="Pfam" id="PF07963">
    <property type="entry name" value="N_methyl"/>
    <property type="match status" value="1"/>
</dbReference>
<keyword evidence="2" id="KW-0178">Competence</keyword>
<keyword evidence="3" id="KW-0472">Membrane</keyword>
<evidence type="ECO:0000256" key="3">
    <source>
        <dbReference type="SAM" id="Phobius"/>
    </source>
</evidence>
<comment type="caution">
    <text evidence="4">The sequence shown here is derived from an EMBL/GenBank/DDBJ whole genome shotgun (WGS) entry which is preliminary data.</text>
</comment>
<evidence type="ECO:0000256" key="1">
    <source>
        <dbReference type="ARBA" id="ARBA00004241"/>
    </source>
</evidence>
<dbReference type="GO" id="GO:0009986">
    <property type="term" value="C:cell surface"/>
    <property type="evidence" value="ECO:0007669"/>
    <property type="project" value="UniProtKB-SubCell"/>
</dbReference>
<keyword evidence="3" id="KW-1133">Transmembrane helix</keyword>
<gene>
    <name evidence="4" type="ORF">NK662_08040</name>
</gene>
<dbReference type="PROSITE" id="PS00409">
    <property type="entry name" value="PROKAR_NTER_METHYL"/>
    <property type="match status" value="1"/>
</dbReference>
<dbReference type="NCBIfam" id="TIGR02532">
    <property type="entry name" value="IV_pilin_GFxxxE"/>
    <property type="match status" value="1"/>
</dbReference>
<proteinExistence type="predicted"/>
<dbReference type="EMBL" id="JANCLT010000003">
    <property type="protein sequence ID" value="MCP8968493.1"/>
    <property type="molecule type" value="Genomic_DNA"/>
</dbReference>
<feature type="transmembrane region" description="Helical" evidence="3">
    <location>
        <begin position="20"/>
        <end position="41"/>
    </location>
</feature>
<keyword evidence="5" id="KW-1185">Reference proteome</keyword>
<dbReference type="RefSeq" id="WP_254758402.1">
    <property type="nucleotide sequence ID" value="NZ_JANCLT010000003.1"/>
</dbReference>
<dbReference type="AlphaFoldDB" id="A0AA41X797"/>
<evidence type="ECO:0000256" key="2">
    <source>
        <dbReference type="ARBA" id="ARBA00023287"/>
    </source>
</evidence>
<reference evidence="4" key="1">
    <citation type="submission" date="2022-07" db="EMBL/GenBank/DDBJ databases">
        <authorList>
            <person name="Li W.-J."/>
            <person name="Deng Q.-Q."/>
        </authorList>
    </citation>
    <scope>NUCLEOTIDE SEQUENCE</scope>
    <source>
        <strain evidence="4">SYSU M60031</strain>
    </source>
</reference>
<organism evidence="4 5">
    <name type="scientific">Ectobacillus ponti</name>
    <dbReference type="NCBI Taxonomy" id="2961894"/>
    <lineage>
        <taxon>Bacteria</taxon>
        <taxon>Bacillati</taxon>
        <taxon>Bacillota</taxon>
        <taxon>Bacilli</taxon>
        <taxon>Bacillales</taxon>
        <taxon>Bacillaceae</taxon>
        <taxon>Ectobacillus</taxon>
    </lineage>
</organism>
<dbReference type="GO" id="GO:0030420">
    <property type="term" value="P:establishment of competence for transformation"/>
    <property type="evidence" value="ECO:0007669"/>
    <property type="project" value="UniProtKB-KW"/>
</dbReference>
<protein>
    <submittedName>
        <fullName evidence="4">Prepilin-type N-terminal cleavage/methylation domain-containing protein</fullName>
    </submittedName>
</protein>
<evidence type="ECO:0000313" key="5">
    <source>
        <dbReference type="Proteomes" id="UP001156102"/>
    </source>
</evidence>
<evidence type="ECO:0000313" key="4">
    <source>
        <dbReference type="EMBL" id="MCP8968493.1"/>
    </source>
</evidence>